<gene>
    <name evidence="1" type="ORF">METZ01_LOCUS387137</name>
</gene>
<feature type="non-terminal residue" evidence="1">
    <location>
        <position position="1"/>
    </location>
</feature>
<organism evidence="1">
    <name type="scientific">marine metagenome</name>
    <dbReference type="NCBI Taxonomy" id="408172"/>
    <lineage>
        <taxon>unclassified sequences</taxon>
        <taxon>metagenomes</taxon>
        <taxon>ecological metagenomes</taxon>
    </lineage>
</organism>
<accession>A0A382UJ37</accession>
<sequence length="53" mass="5689">VTERLDERIGFIGLLLNGLSTSYIGDANGSLLLVGGGVTLSMEQQLMHQLKTK</sequence>
<dbReference type="AlphaFoldDB" id="A0A382UJ37"/>
<reference evidence="1" key="1">
    <citation type="submission" date="2018-05" db="EMBL/GenBank/DDBJ databases">
        <authorList>
            <person name="Lanie J.A."/>
            <person name="Ng W.-L."/>
            <person name="Kazmierczak K.M."/>
            <person name="Andrzejewski T.M."/>
            <person name="Davidsen T.M."/>
            <person name="Wayne K.J."/>
            <person name="Tettelin H."/>
            <person name="Glass J.I."/>
            <person name="Rusch D."/>
            <person name="Podicherti R."/>
            <person name="Tsui H.-C.T."/>
            <person name="Winkler M.E."/>
        </authorList>
    </citation>
    <scope>NUCLEOTIDE SEQUENCE</scope>
</reference>
<name>A0A382UJ37_9ZZZZ</name>
<proteinExistence type="predicted"/>
<protein>
    <submittedName>
        <fullName evidence="1">Uncharacterized protein</fullName>
    </submittedName>
</protein>
<dbReference type="EMBL" id="UINC01144642">
    <property type="protein sequence ID" value="SVD34283.1"/>
    <property type="molecule type" value="Genomic_DNA"/>
</dbReference>
<evidence type="ECO:0000313" key="1">
    <source>
        <dbReference type="EMBL" id="SVD34283.1"/>
    </source>
</evidence>